<dbReference type="Pfam" id="PF07317">
    <property type="entry name" value="PilZN"/>
    <property type="match status" value="1"/>
</dbReference>
<feature type="domain" description="Type III secretion system flagellar brake protein YcgR PilZN" evidence="6">
    <location>
        <begin position="26"/>
        <end position="131"/>
    </location>
</feature>
<evidence type="ECO:0000256" key="3">
    <source>
        <dbReference type="ARBA" id="ARBA00023143"/>
    </source>
</evidence>
<keyword evidence="2 4" id="KW-0547">Nucleotide-binding</keyword>
<evidence type="ECO:0000313" key="8">
    <source>
        <dbReference type="Proteomes" id="UP001168540"/>
    </source>
</evidence>
<dbReference type="InterPro" id="IPR009875">
    <property type="entry name" value="PilZ_domain"/>
</dbReference>
<dbReference type="SUPFAM" id="SSF141371">
    <property type="entry name" value="PilZ domain-like"/>
    <property type="match status" value="1"/>
</dbReference>
<keyword evidence="3 4" id="KW-0975">Bacterial flagellum</keyword>
<dbReference type="EMBL" id="JAUEDK010000009">
    <property type="protein sequence ID" value="MDN0074666.1"/>
    <property type="molecule type" value="Genomic_DNA"/>
</dbReference>
<reference evidence="7" key="1">
    <citation type="submission" date="2023-06" db="EMBL/GenBank/DDBJ databases">
        <authorList>
            <person name="Zhang S."/>
        </authorList>
    </citation>
    <scope>NUCLEOTIDE SEQUENCE</scope>
    <source>
        <strain evidence="7">SG2303</strain>
    </source>
</reference>
<comment type="subunit">
    <text evidence="4">Monomer. Interacts with the flagellar basal bodies.</text>
</comment>
<comment type="function">
    <text evidence="4">Acts as a flagellar brake, regulating swimming and swarming in a bis-(3'-5') cyclic diguanylic acid (c-di-GMP)-dependent manner. Binds 1 c-di-GMP dimer per subunit. Increasing levels of c-di-GMP lead to decreased motility.</text>
</comment>
<dbReference type="HAMAP" id="MF_01457">
    <property type="entry name" value="YcgR"/>
    <property type="match status" value="1"/>
</dbReference>
<evidence type="ECO:0000256" key="4">
    <source>
        <dbReference type="HAMAP-Rule" id="MF_01457"/>
    </source>
</evidence>
<name>A0ABT7XLK4_9NEIS</name>
<evidence type="ECO:0000256" key="1">
    <source>
        <dbReference type="ARBA" id="ARBA00022636"/>
    </source>
</evidence>
<comment type="caution">
    <text evidence="7">The sequence shown here is derived from an EMBL/GenBank/DDBJ whole genome shotgun (WGS) entry which is preliminary data.</text>
</comment>
<dbReference type="InterPro" id="IPR012349">
    <property type="entry name" value="Split_barrel_FMN-bd"/>
</dbReference>
<dbReference type="InterPro" id="IPR009926">
    <property type="entry name" value="T3SS_YcgR_PilZN"/>
</dbReference>
<dbReference type="Pfam" id="PF07238">
    <property type="entry name" value="PilZ"/>
    <property type="match status" value="1"/>
</dbReference>
<dbReference type="Gene3D" id="2.40.10.220">
    <property type="entry name" value="predicted glycosyltransferase like domains"/>
    <property type="match status" value="1"/>
</dbReference>
<dbReference type="Gene3D" id="2.30.110.10">
    <property type="entry name" value="Electron Transport, Fmn-binding Protein, Chain A"/>
    <property type="match status" value="1"/>
</dbReference>
<evidence type="ECO:0000259" key="5">
    <source>
        <dbReference type="Pfam" id="PF07238"/>
    </source>
</evidence>
<dbReference type="RefSeq" id="WP_289829241.1">
    <property type="nucleotide sequence ID" value="NZ_JAUEDK010000009.1"/>
</dbReference>
<evidence type="ECO:0000256" key="2">
    <source>
        <dbReference type="ARBA" id="ARBA00022741"/>
    </source>
</evidence>
<keyword evidence="7" id="KW-0966">Cell projection</keyword>
<sequence>MTQVTEETVSQLLTADSDEQLDLARFTLSTPVSVAHHLKSIVNAGQMLTVFSNHGKTFILTRLLEVDQRNGTLVFDWGGDAEANRQLLASDRQIFVCAPEGVKTQFSTGRVREVNFDGRPAFEVALPPEVIKLQRREFFRVPTRVSAPIECQIADHAAGPVVLPLFDISLGGVGLWLPDTSDAGYEIGTVFSGCQIDLKPLGVLRVDLEIRHHQPVLQRNGKQVLRLGCAFVSLSNATESLVQRFVAQLDRERRSLVG</sequence>
<protein>
    <recommendedName>
        <fullName evidence="4">Flagellar brake protein YcgR</fullName>
    </recommendedName>
    <alternativeName>
        <fullName evidence="4">Cyclic di-GMP binding protein YcgR</fullName>
    </alternativeName>
</protein>
<comment type="similarity">
    <text evidence="4">Belongs to the YcgR family.</text>
</comment>
<evidence type="ECO:0000313" key="7">
    <source>
        <dbReference type="EMBL" id="MDN0074666.1"/>
    </source>
</evidence>
<keyword evidence="7" id="KW-0969">Cilium</keyword>
<comment type="subcellular location">
    <subcellularLocation>
        <location evidence="4">Bacterial flagellum basal body</location>
    </subcellularLocation>
</comment>
<dbReference type="Proteomes" id="UP001168540">
    <property type="component" value="Unassembled WGS sequence"/>
</dbReference>
<keyword evidence="1 4" id="KW-0973">c-di-GMP</keyword>
<organism evidence="7 8">
    <name type="scientific">Crenobacter oryzisoli</name>
    <dbReference type="NCBI Taxonomy" id="3056844"/>
    <lineage>
        <taxon>Bacteria</taxon>
        <taxon>Pseudomonadati</taxon>
        <taxon>Pseudomonadota</taxon>
        <taxon>Betaproteobacteria</taxon>
        <taxon>Neisseriales</taxon>
        <taxon>Neisseriaceae</taxon>
        <taxon>Crenobacter</taxon>
    </lineage>
</organism>
<evidence type="ECO:0000259" key="6">
    <source>
        <dbReference type="Pfam" id="PF07317"/>
    </source>
</evidence>
<dbReference type="InterPro" id="IPR023787">
    <property type="entry name" value="T3SS_YcgR"/>
</dbReference>
<proteinExistence type="inferred from homology"/>
<keyword evidence="8" id="KW-1185">Reference proteome</keyword>
<feature type="domain" description="PilZ" evidence="5">
    <location>
        <begin position="134"/>
        <end position="248"/>
    </location>
</feature>
<keyword evidence="7" id="KW-0282">Flagellum</keyword>
<gene>
    <name evidence="4" type="primary">ycgR</name>
    <name evidence="7" type="ORF">QU481_07140</name>
</gene>
<accession>A0ABT7XLK4</accession>